<evidence type="ECO:0000256" key="8">
    <source>
        <dbReference type="ARBA" id="ARBA00023096"/>
    </source>
</evidence>
<dbReference type="GO" id="GO:0050570">
    <property type="term" value="F:4-hydroxythreonine-4-phosphate dehydrogenase activity"/>
    <property type="evidence" value="ECO:0007669"/>
    <property type="project" value="UniProtKB-UniRule"/>
</dbReference>
<dbReference type="STRING" id="504.KKKWG1_2169"/>
<comment type="caution">
    <text evidence="11">The sequence shown here is derived from an EMBL/GenBank/DDBJ whole genome shotgun (WGS) entry which is preliminary data.</text>
</comment>
<dbReference type="GO" id="GO:0042823">
    <property type="term" value="P:pyridoxal phosphate biosynthetic process"/>
    <property type="evidence" value="ECO:0007669"/>
    <property type="project" value="UniProtKB-UniRule"/>
</dbReference>
<dbReference type="GO" id="GO:0005737">
    <property type="term" value="C:cytoplasm"/>
    <property type="evidence" value="ECO:0007669"/>
    <property type="project" value="UniProtKB-SubCell"/>
</dbReference>
<evidence type="ECO:0000313" key="12">
    <source>
        <dbReference type="Proteomes" id="UP000004207"/>
    </source>
</evidence>
<keyword evidence="1 10" id="KW-0963">Cytoplasm</keyword>
<feature type="binding site" evidence="10">
    <location>
        <position position="161"/>
    </location>
    <ligand>
        <name>substrate</name>
    </ligand>
</feature>
<evidence type="ECO:0000256" key="7">
    <source>
        <dbReference type="ARBA" id="ARBA00023027"/>
    </source>
</evidence>
<feature type="binding site" evidence="10">
    <location>
        <position position="317"/>
    </location>
    <ligand>
        <name>substrate</name>
    </ligand>
</feature>
<dbReference type="GO" id="GO:0008270">
    <property type="term" value="F:zinc ion binding"/>
    <property type="evidence" value="ECO:0007669"/>
    <property type="project" value="UniProtKB-UniRule"/>
</dbReference>
<dbReference type="UniPathway" id="UPA00244">
    <property type="reaction ID" value="UER00312"/>
</dbReference>
<keyword evidence="6 10" id="KW-0560">Oxidoreductase</keyword>
<protein>
    <recommendedName>
        <fullName evidence="10">4-hydroxythreonine-4-phosphate dehydrogenase</fullName>
        <ecNumber evidence="10">1.1.1.262</ecNumber>
    </recommendedName>
    <alternativeName>
        <fullName evidence="10">4-(phosphohydroxy)-L-threonine dehydrogenase</fullName>
    </alternativeName>
</protein>
<dbReference type="AlphaFoldDB" id="F5S4K0"/>
<name>F5S4K0_KINKI</name>
<dbReference type="HOGENOM" id="CLU_040168_1_0_4"/>
<evidence type="ECO:0000256" key="5">
    <source>
        <dbReference type="ARBA" id="ARBA00022857"/>
    </source>
</evidence>
<dbReference type="Gene3D" id="3.40.718.10">
    <property type="entry name" value="Isopropylmalate Dehydrogenase"/>
    <property type="match status" value="1"/>
</dbReference>
<feature type="binding site" evidence="10">
    <location>
        <position position="162"/>
    </location>
    <ligand>
        <name>substrate</name>
    </ligand>
</feature>
<keyword evidence="12" id="KW-1185">Reference proteome</keyword>
<comment type="catalytic activity">
    <reaction evidence="10">
        <text>4-(phosphooxy)-L-threonine + NAD(+) = 3-amino-2-oxopropyl phosphate + CO2 + NADH</text>
        <dbReference type="Rhea" id="RHEA:32275"/>
        <dbReference type="ChEBI" id="CHEBI:16526"/>
        <dbReference type="ChEBI" id="CHEBI:57279"/>
        <dbReference type="ChEBI" id="CHEBI:57540"/>
        <dbReference type="ChEBI" id="CHEBI:57945"/>
        <dbReference type="ChEBI" id="CHEBI:58452"/>
        <dbReference type="EC" id="1.1.1.262"/>
    </reaction>
</comment>
<evidence type="ECO:0000256" key="4">
    <source>
        <dbReference type="ARBA" id="ARBA00022842"/>
    </source>
</evidence>
<comment type="similarity">
    <text evidence="10">Belongs to the PdxA family.</text>
</comment>
<evidence type="ECO:0000313" key="11">
    <source>
        <dbReference type="EMBL" id="EGK12134.1"/>
    </source>
</evidence>
<dbReference type="eggNOG" id="COG1995">
    <property type="taxonomic scope" value="Bacteria"/>
</dbReference>
<feature type="binding site" evidence="10">
    <location>
        <position position="291"/>
    </location>
    <ligand>
        <name>a divalent metal cation</name>
        <dbReference type="ChEBI" id="CHEBI:60240"/>
        <note>ligand shared between dimeric partners</note>
    </ligand>
</feature>
<evidence type="ECO:0000256" key="3">
    <source>
        <dbReference type="ARBA" id="ARBA00022833"/>
    </source>
</evidence>
<feature type="binding site" evidence="10">
    <location>
        <position position="236"/>
    </location>
    <ligand>
        <name>a divalent metal cation</name>
        <dbReference type="ChEBI" id="CHEBI:60240"/>
        <note>ligand shared between dimeric partners</note>
    </ligand>
</feature>
<comment type="miscellaneous">
    <text evidence="10">The active site is located at the dimer interface.</text>
</comment>
<gene>
    <name evidence="10 11" type="primary">pdxA</name>
    <name evidence="11" type="ORF">HMPREF0476_0133</name>
</gene>
<dbReference type="PANTHER" id="PTHR30004:SF5">
    <property type="entry name" value="4-HYDROXYTHREONINE-4-PHOSPHATE DEHYDROGENASE"/>
    <property type="match status" value="1"/>
</dbReference>
<comment type="cofactor">
    <cofactor evidence="10">
        <name>Zn(2+)</name>
        <dbReference type="ChEBI" id="CHEBI:29105"/>
    </cofactor>
    <cofactor evidence="10">
        <name>Mg(2+)</name>
        <dbReference type="ChEBI" id="CHEBI:18420"/>
    </cofactor>
    <cofactor evidence="10">
        <name>Co(2+)</name>
        <dbReference type="ChEBI" id="CHEBI:48828"/>
    </cofactor>
    <text evidence="10">Binds 1 divalent metal cation per subunit. Can use ions such as Zn(2+), Mg(2+) or Co(2+).</text>
</comment>
<feature type="binding site" evidence="10">
    <location>
        <position position="308"/>
    </location>
    <ligand>
        <name>substrate</name>
    </ligand>
</feature>
<comment type="pathway">
    <text evidence="10">Cofactor biosynthesis; pyridoxine 5'-phosphate biosynthesis; pyridoxine 5'-phosphate from D-erythrose 4-phosphate: step 4/5.</text>
</comment>
<keyword evidence="8 10" id="KW-0664">Pyridoxine biosynthesis</keyword>
<comment type="function">
    <text evidence="10">Catalyzes the NAD(P)-dependent oxidation of 4-(phosphooxy)-L-threonine (HTP) into 2-amino-3-oxo-4-(phosphooxy)butyric acid which spontaneously decarboxylates to form 3-amino-2-oxopropyl phosphate (AHAP).</text>
</comment>
<dbReference type="GO" id="GO:0051287">
    <property type="term" value="F:NAD binding"/>
    <property type="evidence" value="ECO:0007669"/>
    <property type="project" value="InterPro"/>
</dbReference>
<dbReference type="InterPro" id="IPR037510">
    <property type="entry name" value="PdxA"/>
</dbReference>
<comment type="subcellular location">
    <subcellularLocation>
        <location evidence="10">Cytoplasm</location>
    </subcellularLocation>
</comment>
<dbReference type="SUPFAM" id="SSF53659">
    <property type="entry name" value="Isocitrate/Isopropylmalate dehydrogenase-like"/>
    <property type="match status" value="1"/>
</dbReference>
<dbReference type="HAMAP" id="MF_00536">
    <property type="entry name" value="PdxA"/>
    <property type="match status" value="1"/>
</dbReference>
<dbReference type="EC" id="1.1.1.262" evidence="10"/>
<evidence type="ECO:0000256" key="1">
    <source>
        <dbReference type="ARBA" id="ARBA00022490"/>
    </source>
</evidence>
<keyword evidence="3 10" id="KW-0862">Zinc</keyword>
<dbReference type="GO" id="GO:0000287">
    <property type="term" value="F:magnesium ion binding"/>
    <property type="evidence" value="ECO:0007669"/>
    <property type="project" value="UniProtKB-UniRule"/>
</dbReference>
<comment type="subunit">
    <text evidence="10">Homodimer.</text>
</comment>
<organism evidence="11 12">
    <name type="scientific">Kingella kingae ATCC 23330</name>
    <dbReference type="NCBI Taxonomy" id="887327"/>
    <lineage>
        <taxon>Bacteria</taxon>
        <taxon>Pseudomonadati</taxon>
        <taxon>Pseudomonadota</taxon>
        <taxon>Betaproteobacteria</taxon>
        <taxon>Neisseriales</taxon>
        <taxon>Neisseriaceae</taxon>
        <taxon>Kingella</taxon>
    </lineage>
</organism>
<dbReference type="Proteomes" id="UP000004207">
    <property type="component" value="Unassembled WGS sequence"/>
</dbReference>
<dbReference type="GO" id="GO:0050897">
    <property type="term" value="F:cobalt ion binding"/>
    <property type="evidence" value="ECO:0007669"/>
    <property type="project" value="UniProtKB-UniRule"/>
</dbReference>
<evidence type="ECO:0000256" key="9">
    <source>
        <dbReference type="ARBA" id="ARBA00023285"/>
    </source>
</evidence>
<keyword evidence="7 10" id="KW-0520">NAD</keyword>
<dbReference type="InterPro" id="IPR005255">
    <property type="entry name" value="PdxA_fam"/>
</dbReference>
<feature type="binding site" evidence="10">
    <location>
        <position position="191"/>
    </location>
    <ligand>
        <name>a divalent metal cation</name>
        <dbReference type="ChEBI" id="CHEBI:60240"/>
        <note>ligand shared between dimeric partners</note>
    </ligand>
</feature>
<keyword evidence="4 10" id="KW-0460">Magnesium</keyword>
<keyword evidence="5 10" id="KW-0521">NADP</keyword>
<sequence>MVCRLLCYVAERKFRYDACIFTRKQPMNTPILAITAGEPAGIGADICLDLAHMNLPCRVVVLGDKNLLANRAKMLGKTIALRDFDAKKQPAPNELEVLHIPLKTDCTAGELNPHNAPYVIELLDRAMHGINNGEFAGMVTAPVHKGVINDHFGEQLYFSGHTEYLAEKSHTPQVVMMLAGGGMRVALLTTHLPLREVADAITPELIDSVATILHNDLQNKFGIQSPKILLAGLNPHAGEGGHLGREELEIMQPTAQILRQRGVNITDPLPADTLFQPFYLDDADAVLAAYHDQGLPVLKHASFGGGVNITLGLPFIRTSVDHGTALDLAGTGKAHSGSLKTAVEVAWEMVCASRRFDSRNAH</sequence>
<keyword evidence="2 10" id="KW-0479">Metal-binding</keyword>
<accession>F5S4K0</accession>
<proteinExistence type="inferred from homology"/>
<feature type="binding site" evidence="10">
    <location>
        <position position="299"/>
    </location>
    <ligand>
        <name>substrate</name>
    </ligand>
</feature>
<evidence type="ECO:0000256" key="10">
    <source>
        <dbReference type="HAMAP-Rule" id="MF_00536"/>
    </source>
</evidence>
<reference evidence="11 12" key="1">
    <citation type="submission" date="2011-04" db="EMBL/GenBank/DDBJ databases">
        <authorList>
            <person name="Muzny D."/>
            <person name="Qin X."/>
            <person name="Deng J."/>
            <person name="Jiang H."/>
            <person name="Liu Y."/>
            <person name="Qu J."/>
            <person name="Song X.-Z."/>
            <person name="Zhang L."/>
            <person name="Thornton R."/>
            <person name="Coyle M."/>
            <person name="Francisco L."/>
            <person name="Jackson L."/>
            <person name="Javaid M."/>
            <person name="Korchina V."/>
            <person name="Kovar C."/>
            <person name="Mata R."/>
            <person name="Mathew T."/>
            <person name="Ngo R."/>
            <person name="Nguyen L."/>
            <person name="Nguyen N."/>
            <person name="Okwuonu G."/>
            <person name="Ongeri F."/>
            <person name="Pham C."/>
            <person name="Simmons D."/>
            <person name="Wilczek-Boney K."/>
            <person name="Hale W."/>
            <person name="Jakkamsetti A."/>
            <person name="Pham P."/>
            <person name="Ruth R."/>
            <person name="San Lucas F."/>
            <person name="Warren J."/>
            <person name="Zhang J."/>
            <person name="Zhao Z."/>
            <person name="Zhou C."/>
            <person name="Zhu D."/>
            <person name="Lee S."/>
            <person name="Bess C."/>
            <person name="Blankenburg K."/>
            <person name="Forbes L."/>
            <person name="Fu Q."/>
            <person name="Gubbala S."/>
            <person name="Hirani K."/>
            <person name="Jayaseelan J.C."/>
            <person name="Lara F."/>
            <person name="Munidasa M."/>
            <person name="Palculict T."/>
            <person name="Patil S."/>
            <person name="Pu L.-L."/>
            <person name="Saada N."/>
            <person name="Tang L."/>
            <person name="Weissenberger G."/>
            <person name="Zhu Y."/>
            <person name="Hemphill L."/>
            <person name="Shang Y."/>
            <person name="Youmans B."/>
            <person name="Ayvaz T."/>
            <person name="Ross M."/>
            <person name="Santibanez J."/>
            <person name="Aqrawi P."/>
            <person name="Gross S."/>
            <person name="Joshi V."/>
            <person name="Fowler G."/>
            <person name="Nazareth L."/>
            <person name="Reid J."/>
            <person name="Worley K."/>
            <person name="Petrosino J."/>
            <person name="Highlander S."/>
            <person name="Gibbs R."/>
        </authorList>
    </citation>
    <scope>NUCLEOTIDE SEQUENCE [LARGE SCALE GENOMIC DNA]</scope>
    <source>
        <strain evidence="11 12">ATCC 23330</strain>
    </source>
</reference>
<dbReference type="NCBIfam" id="TIGR00557">
    <property type="entry name" value="pdxA"/>
    <property type="match status" value="1"/>
</dbReference>
<dbReference type="Pfam" id="PF04166">
    <property type="entry name" value="PdxA"/>
    <property type="match status" value="1"/>
</dbReference>
<evidence type="ECO:0000256" key="6">
    <source>
        <dbReference type="ARBA" id="ARBA00023002"/>
    </source>
</evidence>
<evidence type="ECO:0000256" key="2">
    <source>
        <dbReference type="ARBA" id="ARBA00022723"/>
    </source>
</evidence>
<keyword evidence="9 10" id="KW-0170">Cobalt</keyword>
<dbReference type="EMBL" id="AFHS01000004">
    <property type="protein sequence ID" value="EGK12134.1"/>
    <property type="molecule type" value="Genomic_DNA"/>
</dbReference>
<dbReference type="PANTHER" id="PTHR30004">
    <property type="entry name" value="4-HYDROXYTHREONINE-4-PHOSPHATE DEHYDROGENASE"/>
    <property type="match status" value="1"/>
</dbReference>
<dbReference type="GO" id="GO:0008615">
    <property type="term" value="P:pyridoxine biosynthetic process"/>
    <property type="evidence" value="ECO:0007669"/>
    <property type="project" value="UniProtKB-UniRule"/>
</dbReference>